<accession>A0A2T0MPG0</accession>
<dbReference type="Proteomes" id="UP000238312">
    <property type="component" value="Unassembled WGS sequence"/>
</dbReference>
<sequence>MRKKLITEVSGVVAAPVDRVWRALLDDRPRYEMKTELGEHTVAYQGGWWYRGEWAVVADPEGTRVIHRVYDVAERLSWAVTLVNKFFHGFDEQTRRSFAEGLARIGERLGCAARLT</sequence>
<organism evidence="1 2">
    <name type="scientific">Nonomuraea fuscirosea</name>
    <dbReference type="NCBI Taxonomy" id="1291556"/>
    <lineage>
        <taxon>Bacteria</taxon>
        <taxon>Bacillati</taxon>
        <taxon>Actinomycetota</taxon>
        <taxon>Actinomycetes</taxon>
        <taxon>Streptosporangiales</taxon>
        <taxon>Streptosporangiaceae</taxon>
        <taxon>Nonomuraea</taxon>
    </lineage>
</organism>
<name>A0A2T0MPG0_9ACTN</name>
<keyword evidence="2" id="KW-1185">Reference proteome</keyword>
<dbReference type="RefSeq" id="WP_106247363.1">
    <property type="nucleotide sequence ID" value="NZ_CP109074.1"/>
</dbReference>
<gene>
    <name evidence="1" type="ORF">B0I32_11860</name>
</gene>
<reference evidence="1 2" key="1">
    <citation type="submission" date="2018-03" db="EMBL/GenBank/DDBJ databases">
        <title>Genomic Encyclopedia of Type Strains, Phase III (KMG-III): the genomes of soil and plant-associated and newly described type strains.</title>
        <authorList>
            <person name="Whitman W."/>
        </authorList>
    </citation>
    <scope>NUCLEOTIDE SEQUENCE [LARGE SCALE GENOMIC DNA]</scope>
    <source>
        <strain evidence="1 2">CGMCC 4.7104</strain>
    </source>
</reference>
<evidence type="ECO:0000313" key="1">
    <source>
        <dbReference type="EMBL" id="PRX59921.1"/>
    </source>
</evidence>
<evidence type="ECO:0008006" key="3">
    <source>
        <dbReference type="Google" id="ProtNLM"/>
    </source>
</evidence>
<dbReference type="OrthoDB" id="2590919at2"/>
<evidence type="ECO:0000313" key="2">
    <source>
        <dbReference type="Proteomes" id="UP000238312"/>
    </source>
</evidence>
<dbReference type="AlphaFoldDB" id="A0A2T0MPG0"/>
<dbReference type="EMBL" id="PVNG01000018">
    <property type="protein sequence ID" value="PRX59921.1"/>
    <property type="molecule type" value="Genomic_DNA"/>
</dbReference>
<protein>
    <recommendedName>
        <fullName evidence="3">SRPBCC family protein</fullName>
    </recommendedName>
</protein>
<proteinExistence type="predicted"/>
<comment type="caution">
    <text evidence="1">The sequence shown here is derived from an EMBL/GenBank/DDBJ whole genome shotgun (WGS) entry which is preliminary data.</text>
</comment>